<reference evidence="1 2" key="1">
    <citation type="submission" date="2018-06" db="EMBL/GenBank/DDBJ databases">
        <authorList>
            <consortium name="Pathogen Informatics"/>
            <person name="Doyle S."/>
        </authorList>
    </citation>
    <scope>NUCLEOTIDE SEQUENCE [LARGE SCALE GENOMIC DNA]</scope>
    <source>
        <strain evidence="1 2">NCTC11343</strain>
    </source>
</reference>
<dbReference type="RefSeq" id="WP_112375439.1">
    <property type="nucleotide sequence ID" value="NZ_CP069793.1"/>
</dbReference>
<dbReference type="NCBIfam" id="TIGR02117">
    <property type="entry name" value="chp_urease_rgn"/>
    <property type="match status" value="1"/>
</dbReference>
<dbReference type="GeneID" id="97182806"/>
<gene>
    <name evidence="1" type="ORF">NCTC11343_02893</name>
</gene>
<dbReference type="Pfam" id="PF09601">
    <property type="entry name" value="DUF2459"/>
    <property type="match status" value="1"/>
</dbReference>
<proteinExistence type="predicted"/>
<dbReference type="Proteomes" id="UP000251241">
    <property type="component" value="Unassembled WGS sequence"/>
</dbReference>
<organism evidence="1 2">
    <name type="scientific">Sphingobacterium multivorum</name>
    <dbReference type="NCBI Taxonomy" id="28454"/>
    <lineage>
        <taxon>Bacteria</taxon>
        <taxon>Pseudomonadati</taxon>
        <taxon>Bacteroidota</taxon>
        <taxon>Sphingobacteriia</taxon>
        <taxon>Sphingobacteriales</taxon>
        <taxon>Sphingobacteriaceae</taxon>
        <taxon>Sphingobacterium</taxon>
    </lineage>
</organism>
<dbReference type="InterPro" id="IPR011727">
    <property type="entry name" value="CHP02117"/>
</dbReference>
<accession>A0A2X2IZ89</accession>
<evidence type="ECO:0000313" key="2">
    <source>
        <dbReference type="Proteomes" id="UP000251241"/>
    </source>
</evidence>
<name>A0A2X2IZ89_SPHMU</name>
<protein>
    <submittedName>
        <fullName evidence="1">Protein of uncharacterized function (DUF2459)</fullName>
    </submittedName>
</protein>
<evidence type="ECO:0000313" key="1">
    <source>
        <dbReference type="EMBL" id="SPZ87417.1"/>
    </source>
</evidence>
<dbReference type="AlphaFoldDB" id="A0A2X2IZ89"/>
<dbReference type="EMBL" id="UAUU01000009">
    <property type="protein sequence ID" value="SPZ87417.1"/>
    <property type="molecule type" value="Genomic_DNA"/>
</dbReference>
<sequence length="227" mass="25757">MKKILKVFGYLILGLLSFCVLYIVAEYSLSRISAPRKNIDEEKTIQVFVQSNGVHTDIVLPVVNEEMDWSQLFPYGNTVGKHSGYRYVGIGWGDKGFYLDTPEWKDLKASTAFVAAFGLGESAIHVTYYNSVQQDEFCFAYQISKSQYRDLIKYIEDSLDRNQAEAILVKTDAQYGDSDAFYEAKGAYSMFYSCNTWTNNALKRAAMPAGIWATLDKGILSHYKDKK</sequence>